<gene>
    <name evidence="2" type="ORF">SAE01_20450</name>
</gene>
<evidence type="ECO:0000256" key="1">
    <source>
        <dbReference type="SAM" id="MobiDB-lite"/>
    </source>
</evidence>
<keyword evidence="3" id="KW-1185">Reference proteome</keyword>
<feature type="region of interest" description="Disordered" evidence="1">
    <location>
        <begin position="1"/>
        <end position="90"/>
    </location>
</feature>
<proteinExistence type="predicted"/>
<sequence length="90" mass="9693">MADKIGGVDPNLTNPNNPGRDQAPVDPSNTSSVGQKVEQGVVDPKAGISEQSSKWEDTQERSIPENSNAGRSENYIKDPSPEENNIESDQ</sequence>
<reference evidence="2 3" key="1">
    <citation type="submission" date="2019-07" db="EMBL/GenBank/DDBJ databases">
        <title>Whole genome shotgun sequence of Segetibacter aerophilus NBRC 106135.</title>
        <authorList>
            <person name="Hosoyama A."/>
            <person name="Uohara A."/>
            <person name="Ohji S."/>
            <person name="Ichikawa N."/>
        </authorList>
    </citation>
    <scope>NUCLEOTIDE SEQUENCE [LARGE SCALE GENOMIC DNA]</scope>
    <source>
        <strain evidence="2 3">NBRC 106135</strain>
    </source>
</reference>
<protein>
    <submittedName>
        <fullName evidence="2">Uncharacterized protein</fullName>
    </submittedName>
</protein>
<comment type="caution">
    <text evidence="2">The sequence shown here is derived from an EMBL/GenBank/DDBJ whole genome shotgun (WGS) entry which is preliminary data.</text>
</comment>
<dbReference type="AlphaFoldDB" id="A0A512BC49"/>
<organism evidence="2 3">
    <name type="scientific">Segetibacter aerophilus</name>
    <dbReference type="NCBI Taxonomy" id="670293"/>
    <lineage>
        <taxon>Bacteria</taxon>
        <taxon>Pseudomonadati</taxon>
        <taxon>Bacteroidota</taxon>
        <taxon>Chitinophagia</taxon>
        <taxon>Chitinophagales</taxon>
        <taxon>Chitinophagaceae</taxon>
        <taxon>Segetibacter</taxon>
    </lineage>
</organism>
<dbReference type="RefSeq" id="WP_147203676.1">
    <property type="nucleotide sequence ID" value="NZ_BJYT01000007.1"/>
</dbReference>
<accession>A0A512BC49</accession>
<evidence type="ECO:0000313" key="3">
    <source>
        <dbReference type="Proteomes" id="UP000321513"/>
    </source>
</evidence>
<feature type="compositionally biased region" description="Basic and acidic residues" evidence="1">
    <location>
        <begin position="53"/>
        <end position="63"/>
    </location>
</feature>
<name>A0A512BC49_9BACT</name>
<dbReference type="EMBL" id="BJYT01000007">
    <property type="protein sequence ID" value="GEO09549.1"/>
    <property type="molecule type" value="Genomic_DNA"/>
</dbReference>
<dbReference type="OrthoDB" id="9888957at2"/>
<dbReference type="Proteomes" id="UP000321513">
    <property type="component" value="Unassembled WGS sequence"/>
</dbReference>
<evidence type="ECO:0000313" key="2">
    <source>
        <dbReference type="EMBL" id="GEO09549.1"/>
    </source>
</evidence>